<evidence type="ECO:0000313" key="1">
    <source>
        <dbReference type="EMBL" id="MBA9083412.1"/>
    </source>
</evidence>
<dbReference type="EMBL" id="JACJIR010000008">
    <property type="protein sequence ID" value="MBA9083412.1"/>
    <property type="molecule type" value="Genomic_DNA"/>
</dbReference>
<name>A0ABR6E4D0_9HYPH</name>
<evidence type="ECO:0000313" key="2">
    <source>
        <dbReference type="Proteomes" id="UP000548119"/>
    </source>
</evidence>
<comment type="caution">
    <text evidence="1">The sequence shown here is derived from an EMBL/GenBank/DDBJ whole genome shotgun (WGS) entry which is preliminary data.</text>
</comment>
<dbReference type="Proteomes" id="UP000548119">
    <property type="component" value="Unassembled WGS sequence"/>
</dbReference>
<gene>
    <name evidence="1" type="ORF">GGR10_001275</name>
</gene>
<feature type="non-terminal residue" evidence="1">
    <location>
        <position position="1"/>
    </location>
</feature>
<protein>
    <submittedName>
        <fullName evidence="1">Uncharacterized protein</fullName>
    </submittedName>
</protein>
<proteinExistence type="predicted"/>
<keyword evidence="2" id="KW-1185">Reference proteome</keyword>
<organism evidence="1 2">
    <name type="scientific">Bartonella chomelii</name>
    <dbReference type="NCBI Taxonomy" id="236402"/>
    <lineage>
        <taxon>Bacteria</taxon>
        <taxon>Pseudomonadati</taxon>
        <taxon>Pseudomonadota</taxon>
        <taxon>Alphaproteobacteria</taxon>
        <taxon>Hyphomicrobiales</taxon>
        <taxon>Bartonellaceae</taxon>
        <taxon>Bartonella</taxon>
    </lineage>
</organism>
<accession>A0ABR6E4D0</accession>
<reference evidence="1 2" key="1">
    <citation type="submission" date="2020-08" db="EMBL/GenBank/DDBJ databases">
        <title>Genomic Encyclopedia of Type Strains, Phase IV (KMG-IV): sequencing the most valuable type-strain genomes for metagenomic binning, comparative biology and taxonomic classification.</title>
        <authorList>
            <person name="Goeker M."/>
        </authorList>
    </citation>
    <scope>NUCLEOTIDE SEQUENCE [LARGE SCALE GENOMIC DNA]</scope>
    <source>
        <strain evidence="1 2">DSM 21431</strain>
    </source>
</reference>
<sequence length="28" mass="3107">HGDVVYQQKLTKAGFSGSTFSGGLRYRF</sequence>